<name>A0A8T1CLQ7_9STRA</name>
<dbReference type="EMBL" id="RCMK01000520">
    <property type="protein sequence ID" value="KAG2924060.1"/>
    <property type="molecule type" value="Genomic_DNA"/>
</dbReference>
<protein>
    <submittedName>
        <fullName evidence="1">Uncharacterized protein</fullName>
    </submittedName>
</protein>
<dbReference type="Proteomes" id="UP000736787">
    <property type="component" value="Unassembled WGS sequence"/>
</dbReference>
<evidence type="ECO:0000313" key="1">
    <source>
        <dbReference type="EMBL" id="KAG2924060.1"/>
    </source>
</evidence>
<evidence type="ECO:0000313" key="2">
    <source>
        <dbReference type="Proteomes" id="UP000736787"/>
    </source>
</evidence>
<sequence>MFMLPRPGAGCLQSFVVESSGKYPSGRAQLGCGEINTDGHGGSEVPRPDLCWAVQQALTASAHQQQVACSLLFFALSVEAMGATSRPLLPHAKRTWLPSSDWKDKCKLLLLEARHCEPHHRWWVRWQYMYRSIRRMWRRRKAAWTACF</sequence>
<comment type="caution">
    <text evidence="1">The sequence shown here is derived from an EMBL/GenBank/DDBJ whole genome shotgun (WGS) entry which is preliminary data.</text>
</comment>
<proteinExistence type="predicted"/>
<accession>A0A8T1CLQ7</accession>
<organism evidence="1 2">
    <name type="scientific">Phytophthora cactorum</name>
    <dbReference type="NCBI Taxonomy" id="29920"/>
    <lineage>
        <taxon>Eukaryota</taxon>
        <taxon>Sar</taxon>
        <taxon>Stramenopiles</taxon>
        <taxon>Oomycota</taxon>
        <taxon>Peronosporomycetes</taxon>
        <taxon>Peronosporales</taxon>
        <taxon>Peronosporaceae</taxon>
        <taxon>Phytophthora</taxon>
    </lineage>
</organism>
<gene>
    <name evidence="1" type="ORF">PC117_g15516</name>
</gene>
<reference evidence="1" key="1">
    <citation type="submission" date="2018-10" db="EMBL/GenBank/DDBJ databases">
        <title>Effector identification in a new, highly contiguous assembly of the strawberry crown rot pathogen Phytophthora cactorum.</title>
        <authorList>
            <person name="Armitage A.D."/>
            <person name="Nellist C.F."/>
            <person name="Bates H."/>
            <person name="Vickerstaff R.J."/>
            <person name="Harrison R.J."/>
        </authorList>
    </citation>
    <scope>NUCLEOTIDE SEQUENCE</scope>
    <source>
        <strain evidence="1">4040</strain>
    </source>
</reference>
<dbReference type="AlphaFoldDB" id="A0A8T1CLQ7"/>